<dbReference type="InterPro" id="IPR051212">
    <property type="entry name" value="Type-I_RE_S_subunit"/>
</dbReference>
<organism evidence="5 6">
    <name type="scientific">Massilia aquatica</name>
    <dbReference type="NCBI Taxonomy" id="2609000"/>
    <lineage>
        <taxon>Bacteria</taxon>
        <taxon>Pseudomonadati</taxon>
        <taxon>Pseudomonadota</taxon>
        <taxon>Betaproteobacteria</taxon>
        <taxon>Burkholderiales</taxon>
        <taxon>Oxalobacteraceae</taxon>
        <taxon>Telluria group</taxon>
        <taxon>Massilia</taxon>
    </lineage>
</organism>
<keyword evidence="2" id="KW-0680">Restriction system</keyword>
<evidence type="ECO:0000313" key="5">
    <source>
        <dbReference type="EMBL" id="NHZ38572.1"/>
    </source>
</evidence>
<dbReference type="Pfam" id="PF01420">
    <property type="entry name" value="Methylase_S"/>
    <property type="match status" value="2"/>
</dbReference>
<gene>
    <name evidence="5" type="ORF">F1609_00100</name>
</gene>
<keyword evidence="5" id="KW-0378">Hydrolase</keyword>
<keyword evidence="5" id="KW-0540">Nuclease</keyword>
<comment type="similarity">
    <text evidence="1">Belongs to the type-I restriction system S methylase family.</text>
</comment>
<evidence type="ECO:0000256" key="3">
    <source>
        <dbReference type="ARBA" id="ARBA00023125"/>
    </source>
</evidence>
<evidence type="ECO:0000256" key="2">
    <source>
        <dbReference type="ARBA" id="ARBA00022747"/>
    </source>
</evidence>
<comment type="caution">
    <text evidence="5">The sequence shown here is derived from an EMBL/GenBank/DDBJ whole genome shotgun (WGS) entry which is preliminary data.</text>
</comment>
<dbReference type="PANTHER" id="PTHR43140:SF1">
    <property type="entry name" value="TYPE I RESTRICTION ENZYME ECOKI SPECIFICITY SUBUNIT"/>
    <property type="match status" value="1"/>
</dbReference>
<dbReference type="InterPro" id="IPR044946">
    <property type="entry name" value="Restrct_endonuc_typeI_TRD_sf"/>
</dbReference>
<accession>A0ABX0M2W9</accession>
<dbReference type="Proteomes" id="UP000819052">
    <property type="component" value="Unassembled WGS sequence"/>
</dbReference>
<protein>
    <submittedName>
        <fullName evidence="5">Restriction endonuclease subunit S</fullName>
    </submittedName>
</protein>
<dbReference type="InterPro" id="IPR000055">
    <property type="entry name" value="Restrct_endonuc_typeI_TRD"/>
</dbReference>
<keyword evidence="6" id="KW-1185">Reference proteome</keyword>
<name>A0ABX0M2W9_9BURK</name>
<sequence length="449" mass="49462">MTFKPYPKYKASGVEWLGDVPEGWKVAAVGYRYEVALGKMLDQKNIVGNRLAPYLRNTDVQWGRINTAALPEMDFNKVDRVRYSLRPGDLLVCEGGDVGRSAIWNTDGEYYYQKALHRLRPLSPTADSPAFMYYLLVCATAQERFTGPIGKSTIVHLPAEALRACRFGFPPSRHEQAGITAFLDRETAKIDTLIAKQEAMIGLLKEKRQAVISHAVTKGLDPSVPTKPSGLAWLGDVPEHWITIPMKHIMTMTSGGTPAKDRPDYWNGKHPWASAKDLKVDVLDDTQDHISDLAVSEGGATLIAPNAVLIVVRGMILLHTLPVTVNAVPMAINQDLKALRANSNCDPEYLTVLIRGLSKEILGRTDQAAHGTKALREDDWTGMQVSLPPMTEQIAIARYISSTNQKIDILIAKAKQAIALQKEHRTALISAAVTGKIDVRIDGRERTAA</sequence>
<reference evidence="5 6" key="1">
    <citation type="submission" date="2019-09" db="EMBL/GenBank/DDBJ databases">
        <title>Taxonomy of Antarctic Massilia spp.: description of Massilia rubra sp. nov., Massilia aquatica sp. nov., Massilia mucilaginosa sp. nov., Massilia frigida sp. nov. isolated from streams, lakes and regoliths.</title>
        <authorList>
            <person name="Holochova P."/>
            <person name="Sedlacek I."/>
            <person name="Kralova S."/>
            <person name="Maslanova I."/>
            <person name="Busse H.-J."/>
            <person name="Stankova E."/>
            <person name="Vrbovska V."/>
            <person name="Kovarovic V."/>
            <person name="Bartak M."/>
            <person name="Svec P."/>
            <person name="Pantucek R."/>
        </authorList>
    </citation>
    <scope>NUCLEOTIDE SEQUENCE [LARGE SCALE GENOMIC DNA]</scope>
    <source>
        <strain evidence="5 6">CCM 8693</strain>
    </source>
</reference>
<evidence type="ECO:0000256" key="1">
    <source>
        <dbReference type="ARBA" id="ARBA00010923"/>
    </source>
</evidence>
<dbReference type="GO" id="GO:0004519">
    <property type="term" value="F:endonuclease activity"/>
    <property type="evidence" value="ECO:0007669"/>
    <property type="project" value="UniProtKB-KW"/>
</dbReference>
<feature type="domain" description="Type I restriction modification DNA specificity" evidence="4">
    <location>
        <begin position="238"/>
        <end position="411"/>
    </location>
</feature>
<feature type="domain" description="Type I restriction modification DNA specificity" evidence="4">
    <location>
        <begin position="22"/>
        <end position="192"/>
    </location>
</feature>
<proteinExistence type="inferred from homology"/>
<dbReference type="CDD" id="cd17249">
    <property type="entry name" value="RMtype1_S_EcoR124I-TRD2-CR2_like"/>
    <property type="match status" value="1"/>
</dbReference>
<dbReference type="EMBL" id="VVIW01000001">
    <property type="protein sequence ID" value="NHZ38572.1"/>
    <property type="molecule type" value="Genomic_DNA"/>
</dbReference>
<keyword evidence="5" id="KW-0255">Endonuclease</keyword>
<evidence type="ECO:0000313" key="6">
    <source>
        <dbReference type="Proteomes" id="UP000819052"/>
    </source>
</evidence>
<dbReference type="RefSeq" id="WP_167073483.1">
    <property type="nucleotide sequence ID" value="NZ_VVIW01000001.1"/>
</dbReference>
<dbReference type="PANTHER" id="PTHR43140">
    <property type="entry name" value="TYPE-1 RESTRICTION ENZYME ECOKI SPECIFICITY PROTEIN"/>
    <property type="match status" value="1"/>
</dbReference>
<dbReference type="SUPFAM" id="SSF116734">
    <property type="entry name" value="DNA methylase specificity domain"/>
    <property type="match status" value="2"/>
</dbReference>
<dbReference type="Gene3D" id="1.10.287.1120">
    <property type="entry name" value="Bipartite methylase S protein"/>
    <property type="match status" value="1"/>
</dbReference>
<evidence type="ECO:0000259" key="4">
    <source>
        <dbReference type="Pfam" id="PF01420"/>
    </source>
</evidence>
<keyword evidence="3" id="KW-0238">DNA-binding</keyword>
<dbReference type="Gene3D" id="3.90.220.20">
    <property type="entry name" value="DNA methylase specificity domains"/>
    <property type="match status" value="2"/>
</dbReference>